<keyword evidence="1" id="KW-0812">Transmembrane</keyword>
<feature type="transmembrane region" description="Helical" evidence="1">
    <location>
        <begin position="188"/>
        <end position="208"/>
    </location>
</feature>
<organism evidence="2 3">
    <name type="scientific">Stieleria magnilauensis</name>
    <dbReference type="NCBI Taxonomy" id="2527963"/>
    <lineage>
        <taxon>Bacteria</taxon>
        <taxon>Pseudomonadati</taxon>
        <taxon>Planctomycetota</taxon>
        <taxon>Planctomycetia</taxon>
        <taxon>Pirellulales</taxon>
        <taxon>Pirellulaceae</taxon>
        <taxon>Stieleria</taxon>
    </lineage>
</organism>
<name>A0ABX5XYH9_9BACT</name>
<dbReference type="Pfam" id="PF06197">
    <property type="entry name" value="DUF998"/>
    <property type="match status" value="1"/>
</dbReference>
<keyword evidence="1" id="KW-1133">Transmembrane helix</keyword>
<keyword evidence="1" id="KW-0472">Membrane</keyword>
<accession>A0ABX5XYH9</accession>
<evidence type="ECO:0000313" key="3">
    <source>
        <dbReference type="Proteomes" id="UP000318081"/>
    </source>
</evidence>
<evidence type="ECO:0000256" key="1">
    <source>
        <dbReference type="SAM" id="Phobius"/>
    </source>
</evidence>
<feature type="transmembrane region" description="Helical" evidence="1">
    <location>
        <begin position="22"/>
        <end position="40"/>
    </location>
</feature>
<evidence type="ECO:0008006" key="4">
    <source>
        <dbReference type="Google" id="ProtNLM"/>
    </source>
</evidence>
<dbReference type="EMBL" id="CP036432">
    <property type="protein sequence ID" value="QDV86331.1"/>
    <property type="molecule type" value="Genomic_DNA"/>
</dbReference>
<keyword evidence="3" id="KW-1185">Reference proteome</keyword>
<reference evidence="2 3" key="1">
    <citation type="submission" date="2019-02" db="EMBL/GenBank/DDBJ databases">
        <title>Deep-cultivation of Planctomycetes and their phenomic and genomic characterization uncovers novel biology.</title>
        <authorList>
            <person name="Wiegand S."/>
            <person name="Jogler M."/>
            <person name="Boedeker C."/>
            <person name="Pinto D."/>
            <person name="Vollmers J."/>
            <person name="Rivas-Marin E."/>
            <person name="Kohn T."/>
            <person name="Peeters S.H."/>
            <person name="Heuer A."/>
            <person name="Rast P."/>
            <person name="Oberbeckmann S."/>
            <person name="Bunk B."/>
            <person name="Jeske O."/>
            <person name="Meyerdierks A."/>
            <person name="Storesund J.E."/>
            <person name="Kallscheuer N."/>
            <person name="Luecker S."/>
            <person name="Lage O.M."/>
            <person name="Pohl T."/>
            <person name="Merkel B.J."/>
            <person name="Hornburger P."/>
            <person name="Mueller R.-W."/>
            <person name="Bruemmer F."/>
            <person name="Labrenz M."/>
            <person name="Spormann A.M."/>
            <person name="Op den Camp H."/>
            <person name="Overmann J."/>
            <person name="Amann R."/>
            <person name="Jetten M.S.M."/>
            <person name="Mascher T."/>
            <person name="Medema M.H."/>
            <person name="Devos D.P."/>
            <person name="Kaster A.-K."/>
            <person name="Ovreas L."/>
            <person name="Rohde M."/>
            <person name="Galperin M.Y."/>
            <person name="Jogler C."/>
        </authorList>
    </citation>
    <scope>NUCLEOTIDE SEQUENCE [LARGE SCALE GENOMIC DNA]</scope>
    <source>
        <strain evidence="2 3">TBK1r</strain>
    </source>
</reference>
<dbReference type="InterPro" id="IPR009339">
    <property type="entry name" value="DUF998"/>
</dbReference>
<dbReference type="Proteomes" id="UP000318081">
    <property type="component" value="Chromosome"/>
</dbReference>
<feature type="transmembrane region" description="Helical" evidence="1">
    <location>
        <begin position="84"/>
        <end position="104"/>
    </location>
</feature>
<sequence length="249" mass="27630">MIHDAPASTSTLVASYLTIRRAVGLSGLALPVMLVGGGWLTGVPIQDNMSSYYHTPMRDVFVGTLCAIGVFLFCYRGYDWVENWSANVGGVSALGIALFPLDYASDPLVQKSLSGYLHTVSGGVFFLTLACYSLYHFPRDARLEQEPHLRERSWIYRASGLVILLCMVAMAAYLFLLGGRWKQWFNDFNFLLWMESIAVWSFAAAWLAKGRVIVAEIAVDVLAYASELVLDDQRPDGQLPANDGWRRGS</sequence>
<dbReference type="RefSeq" id="WP_419580389.1">
    <property type="nucleotide sequence ID" value="NZ_CP036432.1"/>
</dbReference>
<gene>
    <name evidence="2" type="ORF">TBK1r_53500</name>
</gene>
<feature type="transmembrane region" description="Helical" evidence="1">
    <location>
        <begin position="116"/>
        <end position="135"/>
    </location>
</feature>
<feature type="transmembrane region" description="Helical" evidence="1">
    <location>
        <begin position="155"/>
        <end position="176"/>
    </location>
</feature>
<feature type="transmembrane region" description="Helical" evidence="1">
    <location>
        <begin position="60"/>
        <end position="78"/>
    </location>
</feature>
<evidence type="ECO:0000313" key="2">
    <source>
        <dbReference type="EMBL" id="QDV86331.1"/>
    </source>
</evidence>
<protein>
    <recommendedName>
        <fullName evidence="4">DUF998 domain-containing protein</fullName>
    </recommendedName>
</protein>
<proteinExistence type="predicted"/>